<gene>
    <name evidence="1" type="ORF">D4A81_09480</name>
</gene>
<evidence type="ECO:0000313" key="2">
    <source>
        <dbReference type="Proteomes" id="UP000265562"/>
    </source>
</evidence>
<dbReference type="Proteomes" id="UP000265562">
    <property type="component" value="Chromosome"/>
</dbReference>
<dbReference type="RefSeq" id="WP_111525338.1">
    <property type="nucleotide sequence ID" value="NZ_CP032364.1"/>
</dbReference>
<dbReference type="OrthoDB" id="2603533at2"/>
<dbReference type="KEGG" id="lua:D4A81_09480"/>
<organism evidence="1 2">
    <name type="scientific">Lachnoanaerobaculum umeaense</name>
    <dbReference type="NCBI Taxonomy" id="617123"/>
    <lineage>
        <taxon>Bacteria</taxon>
        <taxon>Bacillati</taxon>
        <taxon>Bacillota</taxon>
        <taxon>Clostridia</taxon>
        <taxon>Lachnospirales</taxon>
        <taxon>Lachnospiraceae</taxon>
        <taxon>Lachnoanaerobaculum</taxon>
    </lineage>
</organism>
<reference evidence="1 2" key="1">
    <citation type="submission" date="2018-09" db="EMBL/GenBank/DDBJ databases">
        <title>Genome sequencing of Lachnoanaerobaculum umeaense DSM 23576.</title>
        <authorList>
            <person name="Kook J.-K."/>
            <person name="Park S.-N."/>
            <person name="Lim Y.K."/>
        </authorList>
    </citation>
    <scope>NUCLEOTIDE SEQUENCE [LARGE SCALE GENOMIC DNA]</scope>
    <source>
        <strain evidence="2">DSM 23576 \ CCUG 58757</strain>
    </source>
</reference>
<proteinExistence type="predicted"/>
<evidence type="ECO:0000313" key="1">
    <source>
        <dbReference type="EMBL" id="AYB00148.1"/>
    </source>
</evidence>
<keyword evidence="1" id="KW-0503">Monooxygenase</keyword>
<dbReference type="EMBL" id="CP032364">
    <property type="protein sequence ID" value="AYB00148.1"/>
    <property type="molecule type" value="Genomic_DNA"/>
</dbReference>
<dbReference type="GO" id="GO:0004497">
    <property type="term" value="F:monooxygenase activity"/>
    <property type="evidence" value="ECO:0007669"/>
    <property type="project" value="UniProtKB-KW"/>
</dbReference>
<keyword evidence="1" id="KW-0560">Oxidoreductase</keyword>
<keyword evidence="2" id="KW-1185">Reference proteome</keyword>
<sequence length="734" mass="83330">MKIKKMGYLLVFICAAILSIYSFSLLAEKTYILFDIGEIETKMLYFEHILLFVIFYLILRFVKNNYIRLIGIGIFSLMYMILHQAATAFIVDCIYVLVLIWLGEIILAKARKSHLEESNIVRYLNSFMIGSLAYIISVCILSALHIASKKEVRYFTIGLAIAVVAGYILLSFLKIILPMNKAGSNEISDKKNKNFFCIGSAISLSAILLQIGRINITLDYDSLRYGLRSLSVLVGDTGIYDNLGTVNDVYVYPKGLEILTLVLNTKKSFGFVLSFSYISAIMVLLTVFEIVRVCGNKRDDNSWLAVVLVSVTPAIMNMGISAKTDMITLLMQLISILNMCLYVKKRQSHYITFALIALLASLIYKPTSLLFSFGIGIANIIYLIGDLIKNKNKIKNIFRFAYLLIFPIVAIVFVYARTYILTGHIITSVYSSVWYKLGIETKYPYTIGDYRSAGMNMSSGESIDILYRLFQLFISPTNETHIYIASPTVIISVLFVLMPVYTIKFWFKNNDKRDIFSYIFIVLIVDIGVSLLSLFILNQVDGNYFILLFVLVIIMVCFLVDKDQVKSLFYSLLPCIMFALLIMGVTNWAGIRGLTENPKSMRDLGIYNHHDRYIDKEILENTDSSFVDIYMDLTAMGNPRTLLLSEDDLLKVLGLDIRTYTDITGSGGNSAVVRTLDNFKVYLNYAQIKYICVDDEYLEGRERAADVVIYLLEDGSTEVYRDYGDVVLYKVMIN</sequence>
<protein>
    <submittedName>
        <fullName evidence="1">Beta-carotene 15,15'-monooxygenase</fullName>
    </submittedName>
</protein>
<name>A0A385Q3F8_9FIRM</name>
<dbReference type="AlphaFoldDB" id="A0A385Q3F8"/>
<accession>A0A385Q3F8</accession>